<comment type="similarity">
    <text evidence="1">Belongs to the SAPS family.</text>
</comment>
<dbReference type="PANTHER" id="PTHR12634">
    <property type="entry name" value="SIT4 YEAST -ASSOCIATING PROTEIN-RELATED"/>
    <property type="match status" value="1"/>
</dbReference>
<dbReference type="OMA" id="NENTEMQ"/>
<proteinExistence type="inferred from homology"/>
<dbReference type="GO" id="GO:0009966">
    <property type="term" value="P:regulation of signal transduction"/>
    <property type="evidence" value="ECO:0000318"/>
    <property type="project" value="GO_Central"/>
</dbReference>
<evidence type="ECO:0000256" key="3">
    <source>
        <dbReference type="SAM" id="MobiDB-lite"/>
    </source>
</evidence>
<dbReference type="Pfam" id="PF04499">
    <property type="entry name" value="SAPS"/>
    <property type="match status" value="1"/>
</dbReference>
<feature type="compositionally biased region" description="Basic and acidic residues" evidence="3">
    <location>
        <begin position="958"/>
        <end position="972"/>
    </location>
</feature>
<feature type="region of interest" description="Disordered" evidence="3">
    <location>
        <begin position="573"/>
        <end position="661"/>
    </location>
</feature>
<feature type="region of interest" description="Disordered" evidence="3">
    <location>
        <begin position="1064"/>
        <end position="1147"/>
    </location>
</feature>
<evidence type="ECO:0000256" key="1">
    <source>
        <dbReference type="ARBA" id="ARBA00006180"/>
    </source>
</evidence>
<dbReference type="OrthoDB" id="295029at2759"/>
<evidence type="ECO:0000256" key="2">
    <source>
        <dbReference type="ARBA" id="ARBA00023306"/>
    </source>
</evidence>
<accession>A0A0U9HJ29</accession>
<name>A0A0U9HJ29_KLENI</name>
<dbReference type="GO" id="GO:0019888">
    <property type="term" value="F:protein phosphatase regulator activity"/>
    <property type="evidence" value="ECO:0000318"/>
    <property type="project" value="GO_Central"/>
</dbReference>
<dbReference type="SUPFAM" id="SSF48371">
    <property type="entry name" value="ARM repeat"/>
    <property type="match status" value="1"/>
</dbReference>
<feature type="compositionally biased region" description="Basic and acidic residues" evidence="3">
    <location>
        <begin position="1067"/>
        <end position="1094"/>
    </location>
</feature>
<keyword evidence="2" id="KW-0131">Cell cycle</keyword>
<keyword evidence="5" id="KW-1185">Reference proteome</keyword>
<feature type="compositionally biased region" description="Basic and acidic residues" evidence="3">
    <location>
        <begin position="918"/>
        <end position="935"/>
    </location>
</feature>
<sequence length="1166" mass="123843">MFWRVAGLATTSPVETVLDKESFTLENLLDEDDLIQEVKSMNGRLVSYLRNRPQVEQLLKYVVEEPPPDADDKRLFKYPFVSCEVFTCEIDAIFNTLLESEELMDLLFSFASPDRPHGALLSGYFCKVVICLLVRRTHDVMRYLQNHRDYLKKLVDLIGITSIMEVVMRLVGADEQILMFHADAVQWLADTDLLEMLVEKLDPQQSPDVHTNTADTLSAVARTAPSALASQLASPDYISKLFKHVLSSPQSKSSLINALSVCITLLDPKRISAAAAAGQARGIQNLQPGTGGLIAAAPETVDGMLQQLGDLLKLLAVKGDEHVLPTTYGQLSPPLGIHRLKIVEFIAVLVRTGSVPAAEELMRLMAINTVLDLFFDFPFNNLVHHQVESIVNSCLEDSNPALLDHLLKDCKLVSRILSADADPHAPDTTPTGTPKTSSRGPSRAGYMGHLTRMANKLIALSPTNDAIRGALEGEAGWNEWHQNVLQKRNSVENVFQWSCGRPTAVEERTSEPVTDGESEFMDPQRDFDLPQGSMANNIGRDRFSNRYGVFDGEVEEQDVFFDDETAEVVISSLHLGGDDSSDEDEGEATSSKRSPEGAEVIDSDSDEEEVSPKVPRGGFRFPKPTALEVEGAGESSGGGGSDDEVVLGDEDMLPGSPTAPVDLSEAAAAAAAGKLGTAGVIAEGSGKLSEAALAKEATQDVDLFGDASPFRATQPANPPAAPAPKNFFAPAGSPPGGFADFNSFAADFAANFSDSPVPASSPTPSKPPSRGFGSPESFGSPDSFEPPNHSFPAFPINPARNIDLFADETPFTVGGPSAFSAVPPKPAHEKAEPLDTNLFASAGGDVGVSQGPPLNDLFAKGGPPSPPVDLFAAAQATPHAEEAHSAMQQGTATEIGWFKDDASRAPEGSETPGSDTPEEGRFSSDSLEKPSKEGSENAEPEGRGLYSADSLDTATEGGLEKVDSEEGVREMSESGGEMTVEQPKGKVGKEHDSHETDKHAKLEEDTSELGHGKGPKEGLKDDASPELTSEKDVKPESRGALGGLAALGAAAVGGVGAIGASLGHAFSKQDSDEKPAEAIESESRMEAVDKHQRSLEAPSTSLQTPAHGAHAPTNVIGAGEATGGKLGAEESASAKQNHVGPAEKSEFNDVNFWKSSYGMSIDEDAL</sequence>
<dbReference type="InterPro" id="IPR007587">
    <property type="entry name" value="SAPS"/>
</dbReference>
<reference evidence="4 5" key="1">
    <citation type="journal article" date="2014" name="Nat. Commun.">
        <title>Klebsormidium flaccidum genome reveals primary factors for plant terrestrial adaptation.</title>
        <authorList>
            <person name="Hori K."/>
            <person name="Maruyama F."/>
            <person name="Fujisawa T."/>
            <person name="Togashi T."/>
            <person name="Yamamoto N."/>
            <person name="Seo M."/>
            <person name="Sato S."/>
            <person name="Yamada T."/>
            <person name="Mori H."/>
            <person name="Tajima N."/>
            <person name="Moriyama T."/>
            <person name="Ikeuchi M."/>
            <person name="Watanabe M."/>
            <person name="Wada H."/>
            <person name="Kobayashi K."/>
            <person name="Saito M."/>
            <person name="Masuda T."/>
            <person name="Sasaki-Sekimoto Y."/>
            <person name="Mashiguchi K."/>
            <person name="Awai K."/>
            <person name="Shimojima M."/>
            <person name="Masuda S."/>
            <person name="Iwai M."/>
            <person name="Nobusawa T."/>
            <person name="Narise T."/>
            <person name="Kondo S."/>
            <person name="Saito H."/>
            <person name="Sato R."/>
            <person name="Murakawa M."/>
            <person name="Ihara Y."/>
            <person name="Oshima-Yamada Y."/>
            <person name="Ohtaka K."/>
            <person name="Satoh M."/>
            <person name="Sonobe K."/>
            <person name="Ishii M."/>
            <person name="Ohtani R."/>
            <person name="Kanamori-Sato M."/>
            <person name="Honoki R."/>
            <person name="Miyazaki D."/>
            <person name="Mochizuki H."/>
            <person name="Umetsu J."/>
            <person name="Higashi K."/>
            <person name="Shibata D."/>
            <person name="Kamiya Y."/>
            <person name="Sato N."/>
            <person name="Nakamura Y."/>
            <person name="Tabata S."/>
            <person name="Ida S."/>
            <person name="Kurokawa K."/>
            <person name="Ohta H."/>
        </authorList>
    </citation>
    <scope>NUCLEOTIDE SEQUENCE [LARGE SCALE GENOMIC DNA]</scope>
    <source>
        <strain evidence="4 5">NIES-2285</strain>
    </source>
</reference>
<gene>
    <name evidence="4" type="ORF">KFL_000750170</name>
</gene>
<dbReference type="EMBL" id="DF237024">
    <property type="protein sequence ID" value="GAQ81249.1"/>
    <property type="molecule type" value="Genomic_DNA"/>
</dbReference>
<dbReference type="AlphaFoldDB" id="A0A0U9HJ29"/>
<dbReference type="PANTHER" id="PTHR12634:SF8">
    <property type="entry name" value="FIERY MOUNTAIN, ISOFORM D"/>
    <property type="match status" value="1"/>
</dbReference>
<feature type="compositionally biased region" description="Polar residues" evidence="3">
    <location>
        <begin position="428"/>
        <end position="440"/>
    </location>
</feature>
<dbReference type="GO" id="GO:0019903">
    <property type="term" value="F:protein phosphatase binding"/>
    <property type="evidence" value="ECO:0007669"/>
    <property type="project" value="InterPro"/>
</dbReference>
<evidence type="ECO:0000313" key="4">
    <source>
        <dbReference type="EMBL" id="GAQ81249.1"/>
    </source>
</evidence>
<feature type="region of interest" description="Disordered" evidence="3">
    <location>
        <begin position="421"/>
        <end position="443"/>
    </location>
</feature>
<organism evidence="4 5">
    <name type="scientific">Klebsormidium nitens</name>
    <name type="common">Green alga</name>
    <name type="synonym">Ulothrix nitens</name>
    <dbReference type="NCBI Taxonomy" id="105231"/>
    <lineage>
        <taxon>Eukaryota</taxon>
        <taxon>Viridiplantae</taxon>
        <taxon>Streptophyta</taxon>
        <taxon>Klebsormidiophyceae</taxon>
        <taxon>Klebsormidiales</taxon>
        <taxon>Klebsormidiaceae</taxon>
        <taxon>Klebsormidium</taxon>
    </lineage>
</organism>
<feature type="region of interest" description="Disordered" evidence="3">
    <location>
        <begin position="505"/>
        <end position="527"/>
    </location>
</feature>
<feature type="region of interest" description="Disordered" evidence="3">
    <location>
        <begin position="705"/>
        <end position="732"/>
    </location>
</feature>
<dbReference type="Proteomes" id="UP000054558">
    <property type="component" value="Unassembled WGS sequence"/>
</dbReference>
<feature type="compositionally biased region" description="Acidic residues" evidence="3">
    <location>
        <begin position="641"/>
        <end position="652"/>
    </location>
</feature>
<feature type="compositionally biased region" description="Acidic residues" evidence="3">
    <location>
        <begin position="599"/>
        <end position="609"/>
    </location>
</feature>
<feature type="region of interest" description="Disordered" evidence="3">
    <location>
        <begin position="752"/>
        <end position="797"/>
    </location>
</feature>
<feature type="compositionally biased region" description="Basic and acidic residues" evidence="3">
    <location>
        <begin position="983"/>
        <end position="1037"/>
    </location>
</feature>
<dbReference type="STRING" id="105231.A0A0U9HJ29"/>
<evidence type="ECO:0008006" key="6">
    <source>
        <dbReference type="Google" id="ProtNLM"/>
    </source>
</evidence>
<evidence type="ECO:0000313" key="5">
    <source>
        <dbReference type="Proteomes" id="UP000054558"/>
    </source>
</evidence>
<protein>
    <recommendedName>
        <fullName evidence="6">SIT4 phosphatase-associated family protein</fullName>
    </recommendedName>
</protein>
<feature type="region of interest" description="Disordered" evidence="3">
    <location>
        <begin position="838"/>
        <end position="1037"/>
    </location>
</feature>
<dbReference type="InterPro" id="IPR016024">
    <property type="entry name" value="ARM-type_fold"/>
</dbReference>